<dbReference type="AlphaFoldDB" id="A0A7S8EBR7"/>
<keyword evidence="3" id="KW-1185">Reference proteome</keyword>
<dbReference type="EMBL" id="CP062983">
    <property type="protein sequence ID" value="QPC84067.1"/>
    <property type="molecule type" value="Genomic_DNA"/>
</dbReference>
<dbReference type="InterPro" id="IPR036388">
    <property type="entry name" value="WH-like_DNA-bd_sf"/>
</dbReference>
<dbReference type="SUPFAM" id="SSF46785">
    <property type="entry name" value="Winged helix' DNA-binding domain"/>
    <property type="match status" value="1"/>
</dbReference>
<organism evidence="2 3">
    <name type="scientific">Phototrophicus methaneseepsis</name>
    <dbReference type="NCBI Taxonomy" id="2710758"/>
    <lineage>
        <taxon>Bacteria</taxon>
        <taxon>Bacillati</taxon>
        <taxon>Chloroflexota</taxon>
        <taxon>Candidatus Thermofontia</taxon>
        <taxon>Phototrophicales</taxon>
        <taxon>Phototrophicaceae</taxon>
        <taxon>Phototrophicus</taxon>
    </lineage>
</organism>
<dbReference type="Gene3D" id="3.30.420.40">
    <property type="match status" value="2"/>
</dbReference>
<evidence type="ECO:0000313" key="2">
    <source>
        <dbReference type="EMBL" id="QPC84067.1"/>
    </source>
</evidence>
<name>A0A7S8EBR7_9CHLR</name>
<dbReference type="RefSeq" id="WP_195172131.1">
    <property type="nucleotide sequence ID" value="NZ_CP062983.1"/>
</dbReference>
<dbReference type="InterPro" id="IPR043129">
    <property type="entry name" value="ATPase_NBD"/>
</dbReference>
<sequence>MPLNTAEFTIGITVSPQGREIIEKVMEAGPISRNDLTKLMGVSRSTVTKAVVNLCEQGLLVEQEYEESSGGRRPVLVDINPDFGTVIGIDMGITRLNLCVANFRGDILASKQMPITINDVSPERFLDSVNDEVVSLLHEAGATTESVRAIGFGVPAPVDEVTERVASPTKLSGWESFDIREYLRTYYPQATIRIENDVNLMALGEHKIGAGQGHDNLVVIKIGTGIGAGIICNGKIFRGSNGISGSIGHISIDRDGPICYCGNVGCLEKYAAGPAIVERAMAAINKGESDILADMLAAGDGRLTTEDIGMAASQGDPIANAIIVDSAREIGRILAVIVGFFNPSLVVLAGGVSQVGPQFVVAVHRTILEYSLPLSSQHLTVHKSEVTNQAGMAGAVLLALESVFILE</sequence>
<dbReference type="Proteomes" id="UP000594468">
    <property type="component" value="Chromosome"/>
</dbReference>
<dbReference type="InterPro" id="IPR049874">
    <property type="entry name" value="ROK_cs"/>
</dbReference>
<dbReference type="Gene3D" id="1.10.10.10">
    <property type="entry name" value="Winged helix-like DNA-binding domain superfamily/Winged helix DNA-binding domain"/>
    <property type="match status" value="1"/>
</dbReference>
<dbReference type="SUPFAM" id="SSF53067">
    <property type="entry name" value="Actin-like ATPase domain"/>
    <property type="match status" value="1"/>
</dbReference>
<evidence type="ECO:0000256" key="1">
    <source>
        <dbReference type="ARBA" id="ARBA00006479"/>
    </source>
</evidence>
<reference evidence="2 3" key="1">
    <citation type="submission" date="2020-02" db="EMBL/GenBank/DDBJ databases">
        <authorList>
            <person name="Zheng R.K."/>
            <person name="Sun C.M."/>
        </authorList>
    </citation>
    <scope>NUCLEOTIDE SEQUENCE [LARGE SCALE GENOMIC DNA]</scope>
    <source>
        <strain evidence="3">rifampicinis</strain>
    </source>
</reference>
<gene>
    <name evidence="2" type="ORF">G4Y79_06720</name>
</gene>
<dbReference type="KEGG" id="pmet:G4Y79_06720"/>
<dbReference type="InterPro" id="IPR036390">
    <property type="entry name" value="WH_DNA-bd_sf"/>
</dbReference>
<dbReference type="InterPro" id="IPR000600">
    <property type="entry name" value="ROK"/>
</dbReference>
<dbReference type="PANTHER" id="PTHR18964">
    <property type="entry name" value="ROK (REPRESSOR, ORF, KINASE) FAMILY"/>
    <property type="match status" value="1"/>
</dbReference>
<dbReference type="PANTHER" id="PTHR18964:SF173">
    <property type="entry name" value="GLUCOKINASE"/>
    <property type="match status" value="1"/>
</dbReference>
<protein>
    <submittedName>
        <fullName evidence="2">ROK family protein</fullName>
    </submittedName>
</protein>
<proteinExistence type="inferred from homology"/>
<accession>A0A7S8EBR7</accession>
<dbReference type="PROSITE" id="PS01125">
    <property type="entry name" value="ROK"/>
    <property type="match status" value="1"/>
</dbReference>
<dbReference type="Pfam" id="PF00480">
    <property type="entry name" value="ROK"/>
    <property type="match status" value="1"/>
</dbReference>
<evidence type="ECO:0000313" key="3">
    <source>
        <dbReference type="Proteomes" id="UP000594468"/>
    </source>
</evidence>
<comment type="similarity">
    <text evidence="1">Belongs to the ROK (NagC/XylR) family.</text>
</comment>